<comment type="caution">
    <text evidence="2">The sequence shown here is derived from an EMBL/GenBank/DDBJ whole genome shotgun (WGS) entry which is preliminary data.</text>
</comment>
<reference evidence="2 3" key="1">
    <citation type="submission" date="2024-09" db="EMBL/GenBank/DDBJ databases">
        <authorList>
            <person name="Sun Q."/>
            <person name="Mori K."/>
        </authorList>
    </citation>
    <scope>NUCLEOTIDE SEQUENCE [LARGE SCALE GENOMIC DNA]</scope>
    <source>
        <strain evidence="2 3">TBRC 1851</strain>
    </source>
</reference>
<feature type="region of interest" description="Disordered" evidence="1">
    <location>
        <begin position="1"/>
        <end position="20"/>
    </location>
</feature>
<name>A0ABV6U7Y5_9ACTN</name>
<feature type="compositionally biased region" description="Polar residues" evidence="1">
    <location>
        <begin position="1"/>
        <end position="11"/>
    </location>
</feature>
<protein>
    <submittedName>
        <fullName evidence="2">Uncharacterized protein</fullName>
    </submittedName>
</protein>
<keyword evidence="3" id="KW-1185">Reference proteome</keyword>
<dbReference type="EMBL" id="JBHMQT010000044">
    <property type="protein sequence ID" value="MFC0864559.1"/>
    <property type="molecule type" value="Genomic_DNA"/>
</dbReference>
<dbReference type="Proteomes" id="UP001589870">
    <property type="component" value="Unassembled WGS sequence"/>
</dbReference>
<gene>
    <name evidence="2" type="ORF">ACFHYQ_19905</name>
</gene>
<evidence type="ECO:0000313" key="3">
    <source>
        <dbReference type="Proteomes" id="UP001589870"/>
    </source>
</evidence>
<evidence type="ECO:0000256" key="1">
    <source>
        <dbReference type="SAM" id="MobiDB-lite"/>
    </source>
</evidence>
<dbReference type="RefSeq" id="WP_394302661.1">
    <property type="nucleotide sequence ID" value="NZ_JBHMQT010000044.1"/>
</dbReference>
<proteinExistence type="predicted"/>
<accession>A0ABV6U7Y5</accession>
<sequence>MAKLSPGSSGELTDPDGRTWQVRRRKLDPRTVRSLMRRRDVPVLLGESGGFDLRWVTDEERGALSELVRRNYAFTDGSAASDIAYMGYEFGDETGQRLLYIEEWC</sequence>
<evidence type="ECO:0000313" key="2">
    <source>
        <dbReference type="EMBL" id="MFC0864559.1"/>
    </source>
</evidence>
<organism evidence="2 3">
    <name type="scientific">Sphaerimonospora cavernae</name>
    <dbReference type="NCBI Taxonomy" id="1740611"/>
    <lineage>
        <taxon>Bacteria</taxon>
        <taxon>Bacillati</taxon>
        <taxon>Actinomycetota</taxon>
        <taxon>Actinomycetes</taxon>
        <taxon>Streptosporangiales</taxon>
        <taxon>Streptosporangiaceae</taxon>
        <taxon>Sphaerimonospora</taxon>
    </lineage>
</organism>